<feature type="domain" description="Phosphoribosyltransferase" evidence="2">
    <location>
        <begin position="188"/>
        <end position="232"/>
    </location>
</feature>
<evidence type="ECO:0000313" key="3">
    <source>
        <dbReference type="EMBL" id="GAA4724774.1"/>
    </source>
</evidence>
<dbReference type="SUPFAM" id="SSF53271">
    <property type="entry name" value="PRTase-like"/>
    <property type="match status" value="1"/>
</dbReference>
<evidence type="ECO:0000259" key="2">
    <source>
        <dbReference type="Pfam" id="PF00156"/>
    </source>
</evidence>
<keyword evidence="4" id="KW-1185">Reference proteome</keyword>
<dbReference type="EMBL" id="BAABLO010000011">
    <property type="protein sequence ID" value="GAA4724774.1"/>
    <property type="molecule type" value="Genomic_DNA"/>
</dbReference>
<dbReference type="InterPro" id="IPR029057">
    <property type="entry name" value="PRTase-like"/>
</dbReference>
<sequence>MAALADLALPLTCASCHGPGSAVCPECLAAVRSVVWPYPRPVRPSPCPDRLPRVWAAAAFEGPLAGVVAAYKDDGRRDLAPLLAGLMAGAVDGAVRGAPELRRALAAGNGPVLVVPVPSSASARRRRGDFPLARLATLACDGFGPGEVVTADALRLRRRVADQAGLGARERQVNLEHAMQVRERWWPVVARASCLLVDDVLTTGATLVEAARALRAGGARTVVAATMCATSRRGGAPGRLPADSR</sequence>
<dbReference type="Pfam" id="PF00156">
    <property type="entry name" value="Pribosyltran"/>
    <property type="match status" value="1"/>
</dbReference>
<comment type="caution">
    <text evidence="3">The sequence shown here is derived from an EMBL/GenBank/DDBJ whole genome shotgun (WGS) entry which is preliminary data.</text>
</comment>
<name>A0ABP8YAW8_9MICO</name>
<dbReference type="Gene3D" id="3.40.50.2020">
    <property type="match status" value="1"/>
</dbReference>
<dbReference type="PANTHER" id="PTHR47505">
    <property type="entry name" value="DNA UTILIZATION PROTEIN YHGH"/>
    <property type="match status" value="1"/>
</dbReference>
<accession>A0ABP8YAW8</accession>
<dbReference type="Proteomes" id="UP001500556">
    <property type="component" value="Unassembled WGS sequence"/>
</dbReference>
<evidence type="ECO:0000256" key="1">
    <source>
        <dbReference type="ARBA" id="ARBA00008007"/>
    </source>
</evidence>
<dbReference type="InterPro" id="IPR000836">
    <property type="entry name" value="PRTase_dom"/>
</dbReference>
<dbReference type="CDD" id="cd06223">
    <property type="entry name" value="PRTases_typeI"/>
    <property type="match status" value="1"/>
</dbReference>
<dbReference type="PANTHER" id="PTHR47505:SF1">
    <property type="entry name" value="DNA UTILIZATION PROTEIN YHGH"/>
    <property type="match status" value="1"/>
</dbReference>
<organism evidence="3 4">
    <name type="scientific">Pedococcus ginsenosidimutans</name>
    <dbReference type="NCBI Taxonomy" id="490570"/>
    <lineage>
        <taxon>Bacteria</taxon>
        <taxon>Bacillati</taxon>
        <taxon>Actinomycetota</taxon>
        <taxon>Actinomycetes</taxon>
        <taxon>Micrococcales</taxon>
        <taxon>Intrasporangiaceae</taxon>
        <taxon>Pedococcus</taxon>
    </lineage>
</organism>
<dbReference type="InterPro" id="IPR051910">
    <property type="entry name" value="ComF/GntX_DNA_util-trans"/>
</dbReference>
<evidence type="ECO:0000313" key="4">
    <source>
        <dbReference type="Proteomes" id="UP001500556"/>
    </source>
</evidence>
<gene>
    <name evidence="3" type="ORF">GCM10025782_23560</name>
</gene>
<proteinExistence type="inferred from homology"/>
<protein>
    <submittedName>
        <fullName evidence="3">ComF family protein</fullName>
    </submittedName>
</protein>
<reference evidence="4" key="1">
    <citation type="journal article" date="2019" name="Int. J. Syst. Evol. Microbiol.">
        <title>The Global Catalogue of Microorganisms (GCM) 10K type strain sequencing project: providing services to taxonomists for standard genome sequencing and annotation.</title>
        <authorList>
            <consortium name="The Broad Institute Genomics Platform"/>
            <consortium name="The Broad Institute Genome Sequencing Center for Infectious Disease"/>
            <person name="Wu L."/>
            <person name="Ma J."/>
        </authorList>
    </citation>
    <scope>NUCLEOTIDE SEQUENCE [LARGE SCALE GENOMIC DNA]</scope>
    <source>
        <strain evidence="4">JCM 18961</strain>
    </source>
</reference>
<comment type="similarity">
    <text evidence="1">Belongs to the ComF/GntX family.</text>
</comment>